<evidence type="ECO:0000256" key="1">
    <source>
        <dbReference type="SAM" id="MobiDB-lite"/>
    </source>
</evidence>
<organism evidence="2">
    <name type="scientific">Siphoviridae sp. ctBLh2</name>
    <dbReference type="NCBI Taxonomy" id="2827803"/>
    <lineage>
        <taxon>Viruses</taxon>
        <taxon>Duplodnaviria</taxon>
        <taxon>Heunggongvirae</taxon>
        <taxon>Uroviricota</taxon>
        <taxon>Caudoviricetes</taxon>
    </lineage>
</organism>
<name>A0A8S5S3B1_9CAUD</name>
<protein>
    <submittedName>
        <fullName evidence="2">Uncharacterized protein</fullName>
    </submittedName>
</protein>
<feature type="compositionally biased region" description="Basic residues" evidence="1">
    <location>
        <begin position="23"/>
        <end position="35"/>
    </location>
</feature>
<feature type="compositionally biased region" description="Basic residues" evidence="1">
    <location>
        <begin position="1"/>
        <end position="10"/>
    </location>
</feature>
<reference evidence="2" key="1">
    <citation type="journal article" date="2021" name="Proc. Natl. Acad. Sci. U.S.A.">
        <title>A Catalog of Tens of Thousands of Viruses from Human Metagenomes Reveals Hidden Associations with Chronic Diseases.</title>
        <authorList>
            <person name="Tisza M.J."/>
            <person name="Buck C.B."/>
        </authorList>
    </citation>
    <scope>NUCLEOTIDE SEQUENCE</scope>
    <source>
        <strain evidence="2">CtBLh2</strain>
    </source>
</reference>
<feature type="region of interest" description="Disordered" evidence="1">
    <location>
        <begin position="1"/>
        <end position="45"/>
    </location>
</feature>
<dbReference type="EMBL" id="BK032514">
    <property type="protein sequence ID" value="DAF45501.1"/>
    <property type="molecule type" value="Genomic_DNA"/>
</dbReference>
<sequence>MRRLFHTRRNTKTEPEALSGKARGPRRCPGTKKLRPKAEYQANNR</sequence>
<accession>A0A8S5S3B1</accession>
<evidence type="ECO:0000313" key="2">
    <source>
        <dbReference type="EMBL" id="DAF45501.1"/>
    </source>
</evidence>
<proteinExistence type="predicted"/>